<evidence type="ECO:0000256" key="1">
    <source>
        <dbReference type="SAM" id="MobiDB-lite"/>
    </source>
</evidence>
<keyword evidence="3" id="KW-1185">Reference proteome</keyword>
<accession>A0A8X6Y066</accession>
<proteinExistence type="predicted"/>
<name>A0A8X6Y066_9ARAC</name>
<organism evidence="2 3">
    <name type="scientific">Trichonephila inaurata madagascariensis</name>
    <dbReference type="NCBI Taxonomy" id="2747483"/>
    <lineage>
        <taxon>Eukaryota</taxon>
        <taxon>Metazoa</taxon>
        <taxon>Ecdysozoa</taxon>
        <taxon>Arthropoda</taxon>
        <taxon>Chelicerata</taxon>
        <taxon>Arachnida</taxon>
        <taxon>Araneae</taxon>
        <taxon>Araneomorphae</taxon>
        <taxon>Entelegynae</taxon>
        <taxon>Araneoidea</taxon>
        <taxon>Nephilidae</taxon>
        <taxon>Trichonephila</taxon>
        <taxon>Trichonephila inaurata</taxon>
    </lineage>
</organism>
<dbReference type="AlphaFoldDB" id="A0A8X6Y066"/>
<evidence type="ECO:0000313" key="2">
    <source>
        <dbReference type="EMBL" id="GFY63595.1"/>
    </source>
</evidence>
<dbReference type="Proteomes" id="UP000886998">
    <property type="component" value="Unassembled WGS sequence"/>
</dbReference>
<sequence length="124" mass="14006">MDKKDMRAAYAASTYYQNGSGIAMGGARGGSRSRKNRQARTVIVDEEVLNKACLVSETKRETERCLQTDPTCDRETHYLKEQMERDASDENTNFLGHLWKEAMGDIVNKRAEGKVPPHCLLLLQ</sequence>
<reference evidence="2" key="1">
    <citation type="submission" date="2020-08" db="EMBL/GenBank/DDBJ databases">
        <title>Multicomponent nature underlies the extraordinary mechanical properties of spider dragline silk.</title>
        <authorList>
            <person name="Kono N."/>
            <person name="Nakamura H."/>
            <person name="Mori M."/>
            <person name="Yoshida Y."/>
            <person name="Ohtoshi R."/>
            <person name="Malay A.D."/>
            <person name="Moran D.A.P."/>
            <person name="Tomita M."/>
            <person name="Numata K."/>
            <person name="Arakawa K."/>
        </authorList>
    </citation>
    <scope>NUCLEOTIDE SEQUENCE</scope>
</reference>
<evidence type="ECO:0000313" key="3">
    <source>
        <dbReference type="Proteomes" id="UP000886998"/>
    </source>
</evidence>
<protein>
    <submittedName>
        <fullName evidence="2">Uncharacterized protein</fullName>
    </submittedName>
</protein>
<gene>
    <name evidence="2" type="ORF">TNIN_151001</name>
</gene>
<dbReference type="EMBL" id="BMAV01014852">
    <property type="protein sequence ID" value="GFY63595.1"/>
    <property type="molecule type" value="Genomic_DNA"/>
</dbReference>
<comment type="caution">
    <text evidence="2">The sequence shown here is derived from an EMBL/GenBank/DDBJ whole genome shotgun (WGS) entry which is preliminary data.</text>
</comment>
<feature type="region of interest" description="Disordered" evidence="1">
    <location>
        <begin position="19"/>
        <end position="38"/>
    </location>
</feature>